<dbReference type="Proteomes" id="UP000053370">
    <property type="component" value="Unassembled WGS sequence"/>
</dbReference>
<feature type="transmembrane region" description="Helical" evidence="1">
    <location>
        <begin position="312"/>
        <end position="333"/>
    </location>
</feature>
<accession>A0A0S7BS71</accession>
<feature type="transmembrane region" description="Helical" evidence="1">
    <location>
        <begin position="239"/>
        <end position="260"/>
    </location>
</feature>
<evidence type="ECO:0000313" key="2">
    <source>
        <dbReference type="EMBL" id="GAP40257.1"/>
    </source>
</evidence>
<feature type="transmembrane region" description="Helical" evidence="1">
    <location>
        <begin position="203"/>
        <end position="227"/>
    </location>
</feature>
<keyword evidence="1" id="KW-0472">Membrane</keyword>
<feature type="transmembrane region" description="Helical" evidence="1">
    <location>
        <begin position="272"/>
        <end position="292"/>
    </location>
</feature>
<dbReference type="AlphaFoldDB" id="A0A0S7BS71"/>
<sequence>MNYSKSDKKTFRFNFWKDRFWLWFLLLPIGISCWIFPICFSINFRTDFPTLSSLFLFLFFAGIPCFLAGWIFIYQVMVWFYMQVTIDNNWIIARYPMQYLPIIPKIYKIYIPRIERIEYGSSFGWGFAFNLYYRDEKNYLNCFPLPIFRFNREYGKAIDSILQKVDPEQEKFFQTERIKNAIIKTTLGENSNKKSIKRNAFSILNLFLKILIMACVCWICVSNIWIIYSVFPQNPAAHFAAFGSGMLLAFLGLFGKYPFLGQLLIWVFGKNIIILVLNSLFQIQADILFMNAPDWVNKMFAFLNLKPLDTSFVNYLFYPILVLSIVISLQKILKRLRSA</sequence>
<feature type="transmembrane region" description="Helical" evidence="1">
    <location>
        <begin position="50"/>
        <end position="73"/>
    </location>
</feature>
<name>A0A0S7BS71_9CHLR</name>
<organism evidence="2">
    <name type="scientific">Flexilinea flocculi</name>
    <dbReference type="NCBI Taxonomy" id="1678840"/>
    <lineage>
        <taxon>Bacteria</taxon>
        <taxon>Bacillati</taxon>
        <taxon>Chloroflexota</taxon>
        <taxon>Anaerolineae</taxon>
        <taxon>Anaerolineales</taxon>
        <taxon>Anaerolineaceae</taxon>
        <taxon>Flexilinea</taxon>
    </lineage>
</organism>
<proteinExistence type="predicted"/>
<dbReference type="RefSeq" id="WP_062279382.1">
    <property type="nucleotide sequence ID" value="NZ_DF968181.1"/>
</dbReference>
<dbReference type="PROSITE" id="PS51257">
    <property type="entry name" value="PROKAR_LIPOPROTEIN"/>
    <property type="match status" value="1"/>
</dbReference>
<dbReference type="EMBL" id="DF968181">
    <property type="protein sequence ID" value="GAP40257.1"/>
    <property type="molecule type" value="Genomic_DNA"/>
</dbReference>
<keyword evidence="3" id="KW-1185">Reference proteome</keyword>
<keyword evidence="1" id="KW-0812">Transmembrane</keyword>
<protein>
    <submittedName>
        <fullName evidence="2">Uncharacterized protein</fullName>
    </submittedName>
</protein>
<keyword evidence="1" id="KW-1133">Transmembrane helix</keyword>
<gene>
    <name evidence="2" type="ORF">ATC1_13224</name>
</gene>
<evidence type="ECO:0000313" key="3">
    <source>
        <dbReference type="Proteomes" id="UP000053370"/>
    </source>
</evidence>
<feature type="transmembrane region" description="Helical" evidence="1">
    <location>
        <begin position="20"/>
        <end position="44"/>
    </location>
</feature>
<evidence type="ECO:0000256" key="1">
    <source>
        <dbReference type="SAM" id="Phobius"/>
    </source>
</evidence>
<reference evidence="2" key="1">
    <citation type="journal article" date="2015" name="Genome Announc.">
        <title>Draft Genome Sequence of Anaerolineae Strain TC1, a Novel Isolate from a Methanogenic Wastewater Treatment System.</title>
        <authorList>
            <person name="Matsuura N."/>
            <person name="Tourlousse D.M."/>
            <person name="Sun L."/>
            <person name="Toyonaga M."/>
            <person name="Kuroda K."/>
            <person name="Ohashi A."/>
            <person name="Cruz R."/>
            <person name="Yamaguchi T."/>
            <person name="Sekiguchi Y."/>
        </authorList>
    </citation>
    <scope>NUCLEOTIDE SEQUENCE [LARGE SCALE GENOMIC DNA]</scope>
    <source>
        <strain evidence="2">TC1</strain>
    </source>
</reference>